<gene>
    <name evidence="2" type="ORF">ACFODZ_09635</name>
</gene>
<feature type="transmembrane region" description="Helical" evidence="1">
    <location>
        <begin position="21"/>
        <end position="39"/>
    </location>
</feature>
<feature type="transmembrane region" description="Helical" evidence="1">
    <location>
        <begin position="123"/>
        <end position="142"/>
    </location>
</feature>
<keyword evidence="1" id="KW-0812">Transmembrane</keyword>
<organism evidence="2 3">
    <name type="scientific">Marinicella sediminis</name>
    <dbReference type="NCBI Taxonomy" id="1792834"/>
    <lineage>
        <taxon>Bacteria</taxon>
        <taxon>Pseudomonadati</taxon>
        <taxon>Pseudomonadota</taxon>
        <taxon>Gammaproteobacteria</taxon>
        <taxon>Lysobacterales</taxon>
        <taxon>Marinicellaceae</taxon>
        <taxon>Marinicella</taxon>
    </lineage>
</organism>
<dbReference type="EMBL" id="JBHRTS010000004">
    <property type="protein sequence ID" value="MFC3194499.1"/>
    <property type="molecule type" value="Genomic_DNA"/>
</dbReference>
<protein>
    <submittedName>
        <fullName evidence="2">Uncharacterized protein</fullName>
    </submittedName>
</protein>
<feature type="transmembrane region" description="Helical" evidence="1">
    <location>
        <begin position="163"/>
        <end position="184"/>
    </location>
</feature>
<keyword evidence="1" id="KW-0472">Membrane</keyword>
<evidence type="ECO:0000313" key="2">
    <source>
        <dbReference type="EMBL" id="MFC3194499.1"/>
    </source>
</evidence>
<name>A0ABV7J994_9GAMM</name>
<sequence length="194" mass="22338">MTRQPPFSHQHATHHETLWKFIGLLSLLIGYFFYLSHQYGAADGLWVALLTWSFFVLCTPVADGGFILAFPVRLLFKVKMLTTQIITWLLAMALNVLALHYLPEHYEKTAATHILKTILLHPYPYWGLLVISAMGTFLSIYFGDEMLDVTHHKDRHKHHKHGLKYRLLLLIGLGALTVLLYQQLLSELHLNIPD</sequence>
<proteinExistence type="predicted"/>
<evidence type="ECO:0000256" key="1">
    <source>
        <dbReference type="SAM" id="Phobius"/>
    </source>
</evidence>
<comment type="caution">
    <text evidence="2">The sequence shown here is derived from an EMBL/GenBank/DDBJ whole genome shotgun (WGS) entry which is preliminary data.</text>
</comment>
<feature type="transmembrane region" description="Helical" evidence="1">
    <location>
        <begin position="81"/>
        <end position="103"/>
    </location>
</feature>
<feature type="transmembrane region" description="Helical" evidence="1">
    <location>
        <begin position="45"/>
        <end position="69"/>
    </location>
</feature>
<evidence type="ECO:0000313" key="3">
    <source>
        <dbReference type="Proteomes" id="UP001595533"/>
    </source>
</evidence>
<dbReference type="RefSeq" id="WP_077411296.1">
    <property type="nucleotide sequence ID" value="NZ_JBHRTS010000004.1"/>
</dbReference>
<accession>A0ABV7J994</accession>
<reference evidence="3" key="1">
    <citation type="journal article" date="2019" name="Int. J. Syst. Evol. Microbiol.">
        <title>The Global Catalogue of Microorganisms (GCM) 10K type strain sequencing project: providing services to taxonomists for standard genome sequencing and annotation.</title>
        <authorList>
            <consortium name="The Broad Institute Genomics Platform"/>
            <consortium name="The Broad Institute Genome Sequencing Center for Infectious Disease"/>
            <person name="Wu L."/>
            <person name="Ma J."/>
        </authorList>
    </citation>
    <scope>NUCLEOTIDE SEQUENCE [LARGE SCALE GENOMIC DNA]</scope>
    <source>
        <strain evidence="3">KCTC 42953</strain>
    </source>
</reference>
<keyword evidence="3" id="KW-1185">Reference proteome</keyword>
<dbReference type="Proteomes" id="UP001595533">
    <property type="component" value="Unassembled WGS sequence"/>
</dbReference>
<keyword evidence="1" id="KW-1133">Transmembrane helix</keyword>